<protein>
    <submittedName>
        <fullName evidence="1">RETRotransposon-like family member</fullName>
    </submittedName>
</protein>
<dbReference type="InterPro" id="IPR043502">
    <property type="entry name" value="DNA/RNA_pol_sf"/>
</dbReference>
<dbReference type="PANTHER" id="PTHR24559:SF444">
    <property type="entry name" value="REVERSE TRANSCRIPTASE DOMAIN-CONTAINING PROTEIN"/>
    <property type="match status" value="1"/>
</dbReference>
<gene>
    <name evidence="1" type="ORF">RFI_04629</name>
</gene>
<dbReference type="Gene3D" id="3.10.10.10">
    <property type="entry name" value="HIV Type 1 Reverse Transcriptase, subunit A, domain 1"/>
    <property type="match status" value="1"/>
</dbReference>
<evidence type="ECO:0000313" key="2">
    <source>
        <dbReference type="Proteomes" id="UP000023152"/>
    </source>
</evidence>
<reference evidence="1 2" key="1">
    <citation type="journal article" date="2013" name="Curr. Biol.">
        <title>The Genome of the Foraminiferan Reticulomyxa filosa.</title>
        <authorList>
            <person name="Glockner G."/>
            <person name="Hulsmann N."/>
            <person name="Schleicher M."/>
            <person name="Noegel A.A."/>
            <person name="Eichinger L."/>
            <person name="Gallinger C."/>
            <person name="Pawlowski J."/>
            <person name="Sierra R."/>
            <person name="Euteneuer U."/>
            <person name="Pillet L."/>
            <person name="Moustafa A."/>
            <person name="Platzer M."/>
            <person name="Groth M."/>
            <person name="Szafranski K."/>
            <person name="Schliwa M."/>
        </authorList>
    </citation>
    <scope>NUCLEOTIDE SEQUENCE [LARGE SCALE GENOMIC DNA]</scope>
</reference>
<accession>X6P2X6</accession>
<keyword evidence="2" id="KW-1185">Reference proteome</keyword>
<sequence>MESNFSGEHIARFDDERQAKHIVYRKQKFEQTTSRGSYSKFNKRYYGQKNTYDRDNRFTVKEKWSYKNRNDTYNDPKAILIRRTKTITSRIHTRTKSNTMSPKAIRSACSNNINELHVIEQQPDQENIEHIIPMLGIDKVMEKPDKIVIKLIESKGLNNKYIPMFKENFYVVPNLTHNFILSRSALRGLGYALRLEREKFEHVQSDKILEGQDLLIVNQQMIMMQTFATMWIWAIIQSTSVESSANIDNNIEPQIKNLLQQLISKNQRLESKNSFDIGQIPNAEMKSELKPGTKPIKHKQVKELENIGIIRKSCSQFAATVLLVKKKGVSLRMCVDYRKLNQATILDEWPLPNINDIMYDRDICMYQFEKMTGTKLHSLSQTDYMNGIEWDLVSDLENSPSNFLHLDYPVSSTFFKNLLNSAGISGKTQASESGVSNNTLASKIVETERRQEGLVVKQKLKYKYPDNTKVQLVAKKLVEKRLVENSVDEMQPFVIQEKTDQLDSSLDKEQLVKTINKLDQTLEQRKKYIAKNIQKENQQPYRSLKRGDGKNIILETKGKDCNMKTKFFD</sequence>
<name>X6P2X6_RETFI</name>
<dbReference type="SUPFAM" id="SSF56672">
    <property type="entry name" value="DNA/RNA polymerases"/>
    <property type="match status" value="1"/>
</dbReference>
<proteinExistence type="predicted"/>
<dbReference type="EMBL" id="ASPP01004169">
    <property type="protein sequence ID" value="ETO32488.1"/>
    <property type="molecule type" value="Genomic_DNA"/>
</dbReference>
<dbReference type="InterPro" id="IPR053134">
    <property type="entry name" value="RNA-dir_DNA_polymerase"/>
</dbReference>
<dbReference type="OrthoDB" id="3863715at2759"/>
<dbReference type="Proteomes" id="UP000023152">
    <property type="component" value="Unassembled WGS sequence"/>
</dbReference>
<comment type="caution">
    <text evidence="1">The sequence shown here is derived from an EMBL/GenBank/DDBJ whole genome shotgun (WGS) entry which is preliminary data.</text>
</comment>
<organism evidence="1 2">
    <name type="scientific">Reticulomyxa filosa</name>
    <dbReference type="NCBI Taxonomy" id="46433"/>
    <lineage>
        <taxon>Eukaryota</taxon>
        <taxon>Sar</taxon>
        <taxon>Rhizaria</taxon>
        <taxon>Retaria</taxon>
        <taxon>Foraminifera</taxon>
        <taxon>Monothalamids</taxon>
        <taxon>Reticulomyxidae</taxon>
        <taxon>Reticulomyxa</taxon>
    </lineage>
</organism>
<evidence type="ECO:0000313" key="1">
    <source>
        <dbReference type="EMBL" id="ETO32488.1"/>
    </source>
</evidence>
<dbReference type="PANTHER" id="PTHR24559">
    <property type="entry name" value="TRANSPOSON TY3-I GAG-POL POLYPROTEIN"/>
    <property type="match status" value="1"/>
</dbReference>
<dbReference type="AlphaFoldDB" id="X6P2X6"/>